<accession>A0ABT1R0B3</accession>
<dbReference type="SUPFAM" id="SSF46689">
    <property type="entry name" value="Homeodomain-like"/>
    <property type="match status" value="1"/>
</dbReference>
<keyword evidence="1" id="KW-0805">Transcription regulation</keyword>
<dbReference type="RefSeq" id="WP_256114658.1">
    <property type="nucleotide sequence ID" value="NZ_WHSB02000001.1"/>
</dbReference>
<sequence>MERRMIAPCFMDDTLECLQRHGVAAEPLLAQVGLPPIITGPIPAEQYGALWHAVARTMDDEFFGEGARPMRAGSFALLCHAILSTATLEHALRRALRFLRVVLDDPHGELVVEKGLAQIVLKDSGAMRSAFAYRTFWIIVHGVNCWLVGRRVPIRWVDFRCSAPPTGTDYRLFFGAPVRFDQPETRLVFDAEFLKLPPIRDERALKDFLRHAPANILVRYRHDLGLSAAIRERLHATPPAAWPSFEVLARRMRIAAPSLRRRLRLEGETYRSIKDDLRRALAMEALTDGSTNVAELAADLGFSEPSAFYRAFRKWTGKSPALFRRGFQRSSAG</sequence>
<keyword evidence="3" id="KW-0804">Transcription</keyword>
<reference evidence="5" key="1">
    <citation type="submission" date="2021-07" db="EMBL/GenBank/DDBJ databases">
        <title>Shinella sp. nov., a novel member of the genus Shinella from water.</title>
        <authorList>
            <person name="Deng Y."/>
        </authorList>
    </citation>
    <scope>NUCLEOTIDE SEQUENCE</scope>
    <source>
        <strain evidence="5">CPCC 100929</strain>
    </source>
</reference>
<name>A0ABT1R0B3_9HYPH</name>
<feature type="domain" description="HTH araC/xylS-type" evidence="4">
    <location>
        <begin position="224"/>
        <end position="326"/>
    </location>
</feature>
<dbReference type="InterPro" id="IPR020449">
    <property type="entry name" value="Tscrpt_reg_AraC-type_HTH"/>
</dbReference>
<keyword evidence="6" id="KW-1185">Reference proteome</keyword>
<dbReference type="Pfam" id="PF12833">
    <property type="entry name" value="HTH_18"/>
    <property type="match status" value="1"/>
</dbReference>
<gene>
    <name evidence="5" type="ORF">GB927_001110</name>
</gene>
<protein>
    <submittedName>
        <fullName evidence="5">AraC family transcriptional regulator</fullName>
    </submittedName>
</protein>
<evidence type="ECO:0000313" key="6">
    <source>
        <dbReference type="Proteomes" id="UP000996601"/>
    </source>
</evidence>
<proteinExistence type="predicted"/>
<dbReference type="InterPro" id="IPR032687">
    <property type="entry name" value="AraC-type_N"/>
</dbReference>
<dbReference type="Gene3D" id="1.10.10.60">
    <property type="entry name" value="Homeodomain-like"/>
    <property type="match status" value="1"/>
</dbReference>
<evidence type="ECO:0000256" key="2">
    <source>
        <dbReference type="ARBA" id="ARBA00023125"/>
    </source>
</evidence>
<dbReference type="InterPro" id="IPR009057">
    <property type="entry name" value="Homeodomain-like_sf"/>
</dbReference>
<evidence type="ECO:0000256" key="3">
    <source>
        <dbReference type="ARBA" id="ARBA00023163"/>
    </source>
</evidence>
<dbReference type="Proteomes" id="UP000996601">
    <property type="component" value="Unassembled WGS sequence"/>
</dbReference>
<keyword evidence="2" id="KW-0238">DNA-binding</keyword>
<dbReference type="PANTHER" id="PTHR47894">
    <property type="entry name" value="HTH-TYPE TRANSCRIPTIONAL REGULATOR GADX"/>
    <property type="match status" value="1"/>
</dbReference>
<organism evidence="5 6">
    <name type="scientific">Shinella lacus</name>
    <dbReference type="NCBI Taxonomy" id="2654216"/>
    <lineage>
        <taxon>Bacteria</taxon>
        <taxon>Pseudomonadati</taxon>
        <taxon>Pseudomonadota</taxon>
        <taxon>Alphaproteobacteria</taxon>
        <taxon>Hyphomicrobiales</taxon>
        <taxon>Rhizobiaceae</taxon>
        <taxon>Shinella</taxon>
    </lineage>
</organism>
<dbReference type="PROSITE" id="PS01124">
    <property type="entry name" value="HTH_ARAC_FAMILY_2"/>
    <property type="match status" value="1"/>
</dbReference>
<evidence type="ECO:0000256" key="1">
    <source>
        <dbReference type="ARBA" id="ARBA00023015"/>
    </source>
</evidence>
<dbReference type="InterPro" id="IPR018060">
    <property type="entry name" value="HTH_AraC"/>
</dbReference>
<comment type="caution">
    <text evidence="5">The sequence shown here is derived from an EMBL/GenBank/DDBJ whole genome shotgun (WGS) entry which is preliminary data.</text>
</comment>
<dbReference type="PANTHER" id="PTHR47894:SF1">
    <property type="entry name" value="HTH-TYPE TRANSCRIPTIONAL REGULATOR VQSM"/>
    <property type="match status" value="1"/>
</dbReference>
<dbReference type="SMART" id="SM00342">
    <property type="entry name" value="HTH_ARAC"/>
    <property type="match status" value="1"/>
</dbReference>
<dbReference type="Pfam" id="PF12625">
    <property type="entry name" value="Arabinose_bd"/>
    <property type="match status" value="1"/>
</dbReference>
<dbReference type="PRINTS" id="PR00032">
    <property type="entry name" value="HTHARAC"/>
</dbReference>
<evidence type="ECO:0000259" key="4">
    <source>
        <dbReference type="PROSITE" id="PS01124"/>
    </source>
</evidence>
<dbReference type="EMBL" id="WHSB02000001">
    <property type="protein sequence ID" value="MCQ4628611.1"/>
    <property type="molecule type" value="Genomic_DNA"/>
</dbReference>
<evidence type="ECO:0000313" key="5">
    <source>
        <dbReference type="EMBL" id="MCQ4628611.1"/>
    </source>
</evidence>